<evidence type="ECO:0000256" key="1">
    <source>
        <dbReference type="ARBA" id="ARBA00004555"/>
    </source>
</evidence>
<dbReference type="InterPro" id="IPR006953">
    <property type="entry name" value="Vesicle_Uso1_P115_head"/>
</dbReference>
<keyword evidence="7" id="KW-1185">Reference proteome</keyword>
<keyword evidence="2" id="KW-0333">Golgi apparatus</keyword>
<dbReference type="Gene3D" id="1.10.287.1490">
    <property type="match status" value="1"/>
</dbReference>
<gene>
    <name evidence="6" type="ORF">AMSG_04282</name>
</gene>
<comment type="subcellular location">
    <subcellularLocation>
        <location evidence="1">Golgi apparatus</location>
    </subcellularLocation>
</comment>
<dbReference type="eggNOG" id="KOG0946">
    <property type="taxonomic scope" value="Eukaryota"/>
</dbReference>
<evidence type="ECO:0000256" key="3">
    <source>
        <dbReference type="ARBA" id="ARBA00023054"/>
    </source>
</evidence>
<evidence type="ECO:0000256" key="4">
    <source>
        <dbReference type="SAM" id="MobiDB-lite"/>
    </source>
</evidence>
<dbReference type="AlphaFoldDB" id="A0A0L0D6S3"/>
<feature type="compositionally biased region" description="Low complexity" evidence="4">
    <location>
        <begin position="882"/>
        <end position="896"/>
    </location>
</feature>
<dbReference type="Proteomes" id="UP000054408">
    <property type="component" value="Unassembled WGS sequence"/>
</dbReference>
<dbReference type="InterPro" id="IPR024095">
    <property type="entry name" value="Vesicle_P115"/>
</dbReference>
<dbReference type="EMBL" id="GL349449">
    <property type="protein sequence ID" value="KNC48049.1"/>
    <property type="molecule type" value="Genomic_DNA"/>
</dbReference>
<dbReference type="GO" id="GO:0048280">
    <property type="term" value="P:vesicle fusion with Golgi apparatus"/>
    <property type="evidence" value="ECO:0007669"/>
    <property type="project" value="InterPro"/>
</dbReference>
<dbReference type="GeneID" id="25563834"/>
<evidence type="ECO:0000256" key="2">
    <source>
        <dbReference type="ARBA" id="ARBA00023034"/>
    </source>
</evidence>
<dbReference type="GO" id="GO:0005783">
    <property type="term" value="C:endoplasmic reticulum"/>
    <property type="evidence" value="ECO:0007669"/>
    <property type="project" value="TreeGrafter"/>
</dbReference>
<dbReference type="GO" id="GO:0000139">
    <property type="term" value="C:Golgi membrane"/>
    <property type="evidence" value="ECO:0007669"/>
    <property type="project" value="InterPro"/>
</dbReference>
<dbReference type="InterPro" id="IPR011989">
    <property type="entry name" value="ARM-like"/>
</dbReference>
<dbReference type="GO" id="GO:0048211">
    <property type="term" value="P:Golgi vesicle docking"/>
    <property type="evidence" value="ECO:0007669"/>
    <property type="project" value="TreeGrafter"/>
</dbReference>
<dbReference type="Gene3D" id="1.25.10.10">
    <property type="entry name" value="Leucine-rich Repeat Variant"/>
    <property type="match status" value="1"/>
</dbReference>
<organism evidence="6 7">
    <name type="scientific">Thecamonas trahens ATCC 50062</name>
    <dbReference type="NCBI Taxonomy" id="461836"/>
    <lineage>
        <taxon>Eukaryota</taxon>
        <taxon>Apusozoa</taxon>
        <taxon>Apusomonadida</taxon>
        <taxon>Apusomonadidae</taxon>
        <taxon>Thecamonas</taxon>
    </lineage>
</organism>
<sequence>MSFLPGFMKDAMMGKGGQAGSGRGRGLGGAGGGLRELEVLLAMLAEDGGGGGGGGDGHVGTGDGENGSSGGLVGEELAKVYSEVQKHVSMAPASKAEIGMRVIDHAMHTLASAPLHAEAARAALGLLAVMVSPSDGESNHAFNHSPAGFNASLVVDEDGNVETLLGLVGADDFYVRFYALRLLTALLKVKTGVVQGKVLMAPHGIAKIMDTLDESREMLRNEGLLLLLELTHGNQEVQKVIAFESAFQRLFTIIGNEGYADGNIVVADALAVLRNLLDGNASNQLFFRETSCFEYLVPLLQVDPDELRGLSDGACTNYVLGLDLLSILVSGSSPAARANQAAAGQLGFLKLAWNLSAERVRAPSLRARALRTVGDMLAGSDEHQRAFMTLGVPAGNFSRHADPAVWKTSSLAHLITVVLNAAAYEERASAACAVISFLEGNAEGQMALASTLAPSPEELEGGANSPVGVGSVGRLLVASLLAGDAAGGGSGSGAGADAGLTHGGNLLEEVSLALGGQMPVMPGSHSGGPSFAPWFAAVVLSHMFYNNAECKQLVLHLPLEMPAAAAEPVHLLDLVVDAVLSSIHDPSEEPDVVRPQAALLSLLNVWSSSSPATLEALVQHATLVPALVETVILTSGPLLRRALCALLLGQFVLHGPASSAGEDSHALDAGAIVVLLRNRIGVEAYFGVLDELLNSVQLKATEQARVPVMHSADADDVHKLVFFDYAFARFCKSTVTALDAALVSGRPSAAAAGPHPDTRALAQAKHQLASLRSANASLKNDNAKLEARVAELEATAAAAPPPVAPPAVPPAMLESLERENLELREQVHELKSQAMAAKTGIPQVDPRELERLRAENASLRREIQDVSSASAASTPTGDASRLAAELQEAQSQAAQLADEHADLNTQHEELLVFLGEMEMQITAFKALLDDNGIDYAHLLPADDDEYEYDDEEDDDEEGSLQ</sequence>
<dbReference type="SUPFAM" id="SSF48371">
    <property type="entry name" value="ARM repeat"/>
    <property type="match status" value="2"/>
</dbReference>
<keyword evidence="3" id="KW-0175">Coiled coil</keyword>
<evidence type="ECO:0000313" key="7">
    <source>
        <dbReference type="Proteomes" id="UP000054408"/>
    </source>
</evidence>
<dbReference type="GO" id="GO:0006888">
    <property type="term" value="P:endoplasmic reticulum to Golgi vesicle-mediated transport"/>
    <property type="evidence" value="ECO:0007669"/>
    <property type="project" value="TreeGrafter"/>
</dbReference>
<feature type="region of interest" description="Disordered" evidence="4">
    <location>
        <begin position="940"/>
        <end position="961"/>
    </location>
</feature>
<dbReference type="PANTHER" id="PTHR10013">
    <property type="entry name" value="GENERAL VESICULAR TRANSPORT FACTOR P115"/>
    <property type="match status" value="1"/>
</dbReference>
<evidence type="ECO:0000313" key="6">
    <source>
        <dbReference type="EMBL" id="KNC48049.1"/>
    </source>
</evidence>
<dbReference type="InterPro" id="IPR016024">
    <property type="entry name" value="ARM-type_fold"/>
</dbReference>
<proteinExistence type="predicted"/>
<feature type="region of interest" description="Disordered" evidence="4">
    <location>
        <begin position="51"/>
        <end position="71"/>
    </location>
</feature>
<dbReference type="STRING" id="461836.A0A0L0D6S3"/>
<accession>A0A0L0D6S3</accession>
<dbReference type="Pfam" id="PF04869">
    <property type="entry name" value="Uso1_p115_head"/>
    <property type="match status" value="1"/>
</dbReference>
<dbReference type="GO" id="GO:0006886">
    <property type="term" value="P:intracellular protein transport"/>
    <property type="evidence" value="ECO:0007669"/>
    <property type="project" value="InterPro"/>
</dbReference>
<name>A0A0L0D6S3_THETB</name>
<dbReference type="OrthoDB" id="198977at2759"/>
<dbReference type="RefSeq" id="XP_013759064.1">
    <property type="nucleotide sequence ID" value="XM_013903610.1"/>
</dbReference>
<dbReference type="OMA" id="GQETFCN"/>
<feature type="compositionally biased region" description="Polar residues" evidence="4">
    <location>
        <begin position="865"/>
        <end position="877"/>
    </location>
</feature>
<evidence type="ECO:0000259" key="5">
    <source>
        <dbReference type="Pfam" id="PF04869"/>
    </source>
</evidence>
<feature type="domain" description="Vesicle tethering protein Uso1/P115-like head" evidence="5">
    <location>
        <begin position="383"/>
        <end position="741"/>
    </location>
</feature>
<reference evidence="6 7" key="1">
    <citation type="submission" date="2010-05" db="EMBL/GenBank/DDBJ databases">
        <title>The Genome Sequence of Thecamonas trahens ATCC 50062.</title>
        <authorList>
            <consortium name="The Broad Institute Genome Sequencing Platform"/>
            <person name="Russ C."/>
            <person name="Cuomo C."/>
            <person name="Shea T."/>
            <person name="Young S.K."/>
            <person name="Zeng Q."/>
            <person name="Koehrsen M."/>
            <person name="Haas B."/>
            <person name="Borodovsky M."/>
            <person name="Guigo R."/>
            <person name="Alvarado L."/>
            <person name="Berlin A."/>
            <person name="Bochicchio J."/>
            <person name="Borenstein D."/>
            <person name="Chapman S."/>
            <person name="Chen Z."/>
            <person name="Freedman E."/>
            <person name="Gellesch M."/>
            <person name="Goldberg J."/>
            <person name="Griggs A."/>
            <person name="Gujja S."/>
            <person name="Heilman E."/>
            <person name="Heiman D."/>
            <person name="Hepburn T."/>
            <person name="Howarth C."/>
            <person name="Jen D."/>
            <person name="Larson L."/>
            <person name="Mehta T."/>
            <person name="Park D."/>
            <person name="Pearson M."/>
            <person name="Roberts A."/>
            <person name="Saif S."/>
            <person name="Shenoy N."/>
            <person name="Sisk P."/>
            <person name="Stolte C."/>
            <person name="Sykes S."/>
            <person name="Thomson T."/>
            <person name="Walk T."/>
            <person name="White J."/>
            <person name="Yandava C."/>
            <person name="Burger G."/>
            <person name="Gray M.W."/>
            <person name="Holland P.W.H."/>
            <person name="King N."/>
            <person name="Lang F.B.F."/>
            <person name="Roger A.J."/>
            <person name="Ruiz-Trillo I."/>
            <person name="Lander E."/>
            <person name="Nusbaum C."/>
        </authorList>
    </citation>
    <scope>NUCLEOTIDE SEQUENCE [LARGE SCALE GENOMIC DNA]</scope>
    <source>
        <strain evidence="6 7">ATCC 50062</strain>
    </source>
</reference>
<protein>
    <recommendedName>
        <fullName evidence="5">Vesicle tethering protein Uso1/P115-like head domain-containing protein</fullName>
    </recommendedName>
</protein>
<dbReference type="PANTHER" id="PTHR10013:SF0">
    <property type="entry name" value="GENERAL VESICULAR TRANSPORT FACTOR P115"/>
    <property type="match status" value="1"/>
</dbReference>
<feature type="region of interest" description="Disordered" evidence="4">
    <location>
        <begin position="863"/>
        <end position="897"/>
    </location>
</feature>
<feature type="compositionally biased region" description="Acidic residues" evidence="4">
    <location>
        <begin position="941"/>
        <end position="961"/>
    </location>
</feature>
<dbReference type="GO" id="GO:0012507">
    <property type="term" value="C:ER to Golgi transport vesicle membrane"/>
    <property type="evidence" value="ECO:0007669"/>
    <property type="project" value="TreeGrafter"/>
</dbReference>
<dbReference type="GO" id="GO:0005795">
    <property type="term" value="C:Golgi stack"/>
    <property type="evidence" value="ECO:0007669"/>
    <property type="project" value="TreeGrafter"/>
</dbReference>